<comment type="caution">
    <text evidence="2">The sequence shown here is derived from an EMBL/GenBank/DDBJ whole genome shotgun (WGS) entry which is preliminary data.</text>
</comment>
<keyword evidence="3" id="KW-1185">Reference proteome</keyword>
<proteinExistence type="predicted"/>
<gene>
    <name evidence="2" type="ORF">COLO4_07031</name>
</gene>
<sequence length="88" mass="9968">MPSKTPERVARSSSSQTCSWLPPNHTGDPSNNLCRTKTSTSPISLLSHQIVLVFRFYLLPHVRKVLSWRQWPTQLQGACQLAQLKQVP</sequence>
<organism evidence="2 3">
    <name type="scientific">Corchorus olitorius</name>
    <dbReference type="NCBI Taxonomy" id="93759"/>
    <lineage>
        <taxon>Eukaryota</taxon>
        <taxon>Viridiplantae</taxon>
        <taxon>Streptophyta</taxon>
        <taxon>Embryophyta</taxon>
        <taxon>Tracheophyta</taxon>
        <taxon>Spermatophyta</taxon>
        <taxon>Magnoliopsida</taxon>
        <taxon>eudicotyledons</taxon>
        <taxon>Gunneridae</taxon>
        <taxon>Pentapetalae</taxon>
        <taxon>rosids</taxon>
        <taxon>malvids</taxon>
        <taxon>Malvales</taxon>
        <taxon>Malvaceae</taxon>
        <taxon>Grewioideae</taxon>
        <taxon>Apeibeae</taxon>
        <taxon>Corchorus</taxon>
    </lineage>
</organism>
<reference evidence="3" key="1">
    <citation type="submission" date="2013-09" db="EMBL/GenBank/DDBJ databases">
        <title>Corchorus olitorius genome sequencing.</title>
        <authorList>
            <person name="Alam M."/>
            <person name="Haque M.S."/>
            <person name="Islam M.S."/>
            <person name="Emdad E.M."/>
            <person name="Islam M.M."/>
            <person name="Ahmed B."/>
            <person name="Halim A."/>
            <person name="Hossen Q.M.M."/>
            <person name="Hossain M.Z."/>
            <person name="Ahmed R."/>
            <person name="Khan M.M."/>
            <person name="Islam R."/>
            <person name="Rashid M.M."/>
            <person name="Khan S.A."/>
            <person name="Rahman M.S."/>
            <person name="Alam M."/>
            <person name="Yahiya A.S."/>
            <person name="Khan M.S."/>
            <person name="Azam M.S."/>
            <person name="Haque T."/>
            <person name="Lashkar M.Z.H."/>
            <person name="Akhand A.I."/>
            <person name="Morshed G."/>
            <person name="Roy S."/>
            <person name="Uddin K.S."/>
            <person name="Rabeya T."/>
            <person name="Hossain A.S."/>
            <person name="Chowdhury A."/>
            <person name="Snigdha A.R."/>
            <person name="Mortoza M.S."/>
            <person name="Matin S.A."/>
            <person name="Hoque S.M.E."/>
            <person name="Islam M.K."/>
            <person name="Roy D.K."/>
            <person name="Haider R."/>
            <person name="Moosa M.M."/>
            <person name="Elias S.M."/>
            <person name="Hasan A.M."/>
            <person name="Jahan S."/>
            <person name="Shafiuddin M."/>
            <person name="Mahmood N."/>
            <person name="Shommy N.S."/>
        </authorList>
    </citation>
    <scope>NUCLEOTIDE SEQUENCE [LARGE SCALE GENOMIC DNA]</scope>
    <source>
        <strain evidence="3">cv. O-4</strain>
    </source>
</reference>
<dbReference type="Proteomes" id="UP000187203">
    <property type="component" value="Unassembled WGS sequence"/>
</dbReference>
<evidence type="ECO:0000313" key="2">
    <source>
        <dbReference type="EMBL" id="OMP07798.1"/>
    </source>
</evidence>
<feature type="compositionally biased region" description="Basic and acidic residues" evidence="1">
    <location>
        <begin position="1"/>
        <end position="10"/>
    </location>
</feature>
<evidence type="ECO:0000256" key="1">
    <source>
        <dbReference type="SAM" id="MobiDB-lite"/>
    </source>
</evidence>
<accession>A0A1R3KLB9</accession>
<dbReference type="EMBL" id="AWUE01013040">
    <property type="protein sequence ID" value="OMP07798.1"/>
    <property type="molecule type" value="Genomic_DNA"/>
</dbReference>
<protein>
    <submittedName>
        <fullName evidence="2">Cc-nbs-lrr resistance protein</fullName>
    </submittedName>
</protein>
<name>A0A1R3KLB9_9ROSI</name>
<dbReference type="AlphaFoldDB" id="A0A1R3KLB9"/>
<evidence type="ECO:0000313" key="3">
    <source>
        <dbReference type="Proteomes" id="UP000187203"/>
    </source>
</evidence>
<feature type="region of interest" description="Disordered" evidence="1">
    <location>
        <begin position="1"/>
        <end position="33"/>
    </location>
</feature>